<dbReference type="PROSITE" id="PS00086">
    <property type="entry name" value="CYTOCHROME_P450"/>
    <property type="match status" value="1"/>
</dbReference>
<keyword evidence="4 8" id="KW-0479">Metal-binding</keyword>
<accession>A0ABP1FUA4</accession>
<dbReference type="PRINTS" id="PR00385">
    <property type="entry name" value="P450"/>
</dbReference>
<evidence type="ECO:0000256" key="4">
    <source>
        <dbReference type="ARBA" id="ARBA00022723"/>
    </source>
</evidence>
<keyword evidence="3 8" id="KW-0349">Heme</keyword>
<dbReference type="PRINTS" id="PR00463">
    <property type="entry name" value="EP450I"/>
</dbReference>
<dbReference type="InterPro" id="IPR002401">
    <property type="entry name" value="Cyt_P450_E_grp-I"/>
</dbReference>
<dbReference type="InterPro" id="IPR001128">
    <property type="entry name" value="Cyt_P450"/>
</dbReference>
<comment type="similarity">
    <text evidence="2 8">Belongs to the cytochrome P450 family.</text>
</comment>
<comment type="caution">
    <text evidence="9">The sequence shown here is derived from an EMBL/GenBank/DDBJ whole genome shotgun (WGS) entry which is preliminary data.</text>
</comment>
<name>A0ABP1FUA4_9CHLO</name>
<evidence type="ECO:0000256" key="7">
    <source>
        <dbReference type="ARBA" id="ARBA00023033"/>
    </source>
</evidence>
<evidence type="ECO:0000256" key="8">
    <source>
        <dbReference type="RuleBase" id="RU000461"/>
    </source>
</evidence>
<protein>
    <submittedName>
        <fullName evidence="9">G5993 protein</fullName>
    </submittedName>
</protein>
<evidence type="ECO:0000313" key="9">
    <source>
        <dbReference type="EMBL" id="CAL5223471.1"/>
    </source>
</evidence>
<proteinExistence type="inferred from homology"/>
<reference evidence="9 10" key="1">
    <citation type="submission" date="2024-06" db="EMBL/GenBank/DDBJ databases">
        <authorList>
            <person name="Kraege A."/>
            <person name="Thomma B."/>
        </authorList>
    </citation>
    <scope>NUCLEOTIDE SEQUENCE [LARGE SCALE GENOMIC DNA]</scope>
</reference>
<evidence type="ECO:0000313" key="10">
    <source>
        <dbReference type="Proteomes" id="UP001497392"/>
    </source>
</evidence>
<evidence type="ECO:0000256" key="6">
    <source>
        <dbReference type="ARBA" id="ARBA00023004"/>
    </source>
</evidence>
<comment type="cofactor">
    <cofactor evidence="1">
        <name>heme</name>
        <dbReference type="ChEBI" id="CHEBI:30413"/>
    </cofactor>
</comment>
<dbReference type="InterPro" id="IPR017972">
    <property type="entry name" value="Cyt_P450_CS"/>
</dbReference>
<dbReference type="Proteomes" id="UP001497392">
    <property type="component" value="Unassembled WGS sequence"/>
</dbReference>
<dbReference type="Gene3D" id="1.10.630.10">
    <property type="entry name" value="Cytochrome P450"/>
    <property type="match status" value="1"/>
</dbReference>
<keyword evidence="10" id="KW-1185">Reference proteome</keyword>
<evidence type="ECO:0000256" key="3">
    <source>
        <dbReference type="ARBA" id="ARBA00022617"/>
    </source>
</evidence>
<dbReference type="Pfam" id="PF00067">
    <property type="entry name" value="p450"/>
    <property type="match status" value="1"/>
</dbReference>
<dbReference type="SUPFAM" id="SSF48264">
    <property type="entry name" value="Cytochrome P450"/>
    <property type="match status" value="1"/>
</dbReference>
<gene>
    <name evidence="9" type="primary">g5993</name>
    <name evidence="9" type="ORF">VP750_LOCUS5130</name>
</gene>
<dbReference type="EMBL" id="CAXHTA020000008">
    <property type="protein sequence ID" value="CAL5223471.1"/>
    <property type="molecule type" value="Genomic_DNA"/>
</dbReference>
<sequence length="485" mass="54618">MPESIAEWTTAIALLLLLMYVIREYVVPYYKGLKRVPEASVWPYFGDTARVFGDGEKLMVERFQQHGPAFSTWILGKRTTVVGSLDMMKMLLNMEHDLVEGDWPTSTKLMLGKGSVSVVTGALHVRLRKLLKPAFSMSGIANMIPKLAAIAEQCLSKWADEGQIKGMLATKEFTFRVILELVFGMGPDRLTPELLERCHKAFVMWDANLFSFPVNLPGFGFHQGMKARKVLADIVKDNIQHIREHISRRDGDASSASSTLAEGLYVEFDKEENPLTLDDMADTFINLLFAGHDTTAHTIARLLSELPRHPDIWERLSMEQTAVIAEHGTAFSTASLKAMTYLEAVMKETQRRYPIVGGVFRKALRSFELPGRYHIPKGRLMFLCLGHALKYDTRWAGHTGKLAPDQFNPERWLSEEGQKTGAFLPFGSGLRMCVGYLLAQAEMKVFMAVLVRGYAYTPQDVQEPWTTWPVGGYPVNGMPLHLERL</sequence>
<evidence type="ECO:0000256" key="2">
    <source>
        <dbReference type="ARBA" id="ARBA00010617"/>
    </source>
</evidence>
<dbReference type="PANTHER" id="PTHR24286">
    <property type="entry name" value="CYTOCHROME P450 26"/>
    <property type="match status" value="1"/>
</dbReference>
<evidence type="ECO:0000256" key="1">
    <source>
        <dbReference type="ARBA" id="ARBA00001971"/>
    </source>
</evidence>
<keyword evidence="7 8" id="KW-0503">Monooxygenase</keyword>
<keyword evidence="6 8" id="KW-0408">Iron</keyword>
<keyword evidence="5 8" id="KW-0560">Oxidoreductase</keyword>
<dbReference type="InterPro" id="IPR036396">
    <property type="entry name" value="Cyt_P450_sf"/>
</dbReference>
<organism evidence="9 10">
    <name type="scientific">Coccomyxa viridis</name>
    <dbReference type="NCBI Taxonomy" id="1274662"/>
    <lineage>
        <taxon>Eukaryota</taxon>
        <taxon>Viridiplantae</taxon>
        <taxon>Chlorophyta</taxon>
        <taxon>core chlorophytes</taxon>
        <taxon>Trebouxiophyceae</taxon>
        <taxon>Trebouxiophyceae incertae sedis</taxon>
        <taxon>Coccomyxaceae</taxon>
        <taxon>Coccomyxa</taxon>
    </lineage>
</organism>
<evidence type="ECO:0000256" key="5">
    <source>
        <dbReference type="ARBA" id="ARBA00023002"/>
    </source>
</evidence>
<dbReference type="PANTHER" id="PTHR24286:SF24">
    <property type="entry name" value="LANOSTEROL 14-ALPHA DEMETHYLASE"/>
    <property type="match status" value="1"/>
</dbReference>